<dbReference type="Proteomes" id="UP000596083">
    <property type="component" value="Chromosome"/>
</dbReference>
<gene>
    <name evidence="4" type="ORF">JET14_08110</name>
</gene>
<organism evidence="4 5">
    <name type="scientific">Martelella lutilitoris</name>
    <dbReference type="NCBI Taxonomy" id="2583532"/>
    <lineage>
        <taxon>Bacteria</taxon>
        <taxon>Pseudomonadati</taxon>
        <taxon>Pseudomonadota</taxon>
        <taxon>Alphaproteobacteria</taxon>
        <taxon>Hyphomicrobiales</taxon>
        <taxon>Aurantimonadaceae</taxon>
        <taxon>Martelella</taxon>
    </lineage>
</organism>
<keyword evidence="2" id="KW-0812">Transmembrane</keyword>
<dbReference type="GO" id="GO:0022857">
    <property type="term" value="F:transmembrane transporter activity"/>
    <property type="evidence" value="ECO:0007669"/>
    <property type="project" value="UniProtKB-UniRule"/>
</dbReference>
<comment type="subcellular location">
    <subcellularLocation>
        <location evidence="1">Cell inner membrane</location>
        <topology evidence="1">Multi-pass membrane protein</topology>
    </subcellularLocation>
</comment>
<evidence type="ECO:0000256" key="1">
    <source>
        <dbReference type="RuleBase" id="RU369079"/>
    </source>
</evidence>
<evidence type="ECO:0000256" key="2">
    <source>
        <dbReference type="SAM" id="Phobius"/>
    </source>
</evidence>
<dbReference type="Pfam" id="PF06808">
    <property type="entry name" value="DctM"/>
    <property type="match status" value="1"/>
</dbReference>
<feature type="transmembrane region" description="Helical" evidence="2">
    <location>
        <begin position="47"/>
        <end position="65"/>
    </location>
</feature>
<name>A0A7T7HMV2_9HYPH</name>
<comment type="function">
    <text evidence="1">Part of the tripartite ATP-independent periplasmic (TRAP) transport system.</text>
</comment>
<keyword evidence="1" id="KW-0813">Transport</keyword>
<reference evidence="4 5" key="1">
    <citation type="submission" date="2020-12" db="EMBL/GenBank/DDBJ databases">
        <authorList>
            <person name="Zheng R.K."/>
            <person name="Sun C.M."/>
        </authorList>
    </citation>
    <scope>NUCLEOTIDE SEQUENCE [LARGE SCALE GENOMIC DNA]</scope>
    <source>
        <strain evidence="4 5">ZRK001</strain>
    </source>
</reference>
<protein>
    <submittedName>
        <fullName evidence="4">TRAP transporter large permease subunit</fullName>
    </submittedName>
</protein>
<keyword evidence="2" id="KW-1133">Transmembrane helix</keyword>
<dbReference type="GO" id="GO:0005886">
    <property type="term" value="C:plasma membrane"/>
    <property type="evidence" value="ECO:0007669"/>
    <property type="project" value="UniProtKB-SubCell"/>
</dbReference>
<dbReference type="EMBL" id="CP066786">
    <property type="protein sequence ID" value="QQM32100.1"/>
    <property type="molecule type" value="Genomic_DNA"/>
</dbReference>
<proteinExistence type="predicted"/>
<dbReference type="InterPro" id="IPR010656">
    <property type="entry name" value="DctM"/>
</dbReference>
<evidence type="ECO:0000259" key="3">
    <source>
        <dbReference type="Pfam" id="PF06808"/>
    </source>
</evidence>
<evidence type="ECO:0000313" key="5">
    <source>
        <dbReference type="Proteomes" id="UP000596083"/>
    </source>
</evidence>
<feature type="domain" description="TRAP C4-dicarboxylate transport system permease DctM subunit" evidence="3">
    <location>
        <begin position="17"/>
        <end position="68"/>
    </location>
</feature>
<evidence type="ECO:0000313" key="4">
    <source>
        <dbReference type="EMBL" id="QQM32100.1"/>
    </source>
</evidence>
<dbReference type="KEGG" id="mlut:JET14_08110"/>
<sequence length="80" mass="8445">MTALRAIRGTVKFADALVVGLTTPPVGSCHFAAASVSKLWIETISPAMLPFHAIQVVFLLTLGLVPEISLAPPRMAGFNN</sequence>
<keyword evidence="2" id="KW-0472">Membrane</keyword>
<dbReference type="RefSeq" id="WP_200337564.1">
    <property type="nucleotide sequence ID" value="NZ_CP066786.1"/>
</dbReference>
<dbReference type="AlphaFoldDB" id="A0A7T7HMV2"/>
<accession>A0A7T7HMV2</accession>
<keyword evidence="1" id="KW-0997">Cell inner membrane</keyword>
<keyword evidence="1" id="KW-1003">Cell membrane</keyword>